<reference evidence="2 3" key="1">
    <citation type="journal article" date="2013" name="Genome Announc.">
        <title>Draft genome sequence of MKD8, a conjugal recipient Mycobacterium smegmatis strain.</title>
        <authorList>
            <person name="Gray T.A."/>
            <person name="Palumbo M.J."/>
            <person name="Derbyshire K.M."/>
        </authorList>
    </citation>
    <scope>NUCLEOTIDE SEQUENCE [LARGE SCALE GENOMIC DNA]</scope>
    <source>
        <strain evidence="2 3">MKD8</strain>
    </source>
</reference>
<name>A0A2U9PWK9_MYCSE</name>
<dbReference type="Proteomes" id="UP000011200">
    <property type="component" value="Chromosome"/>
</dbReference>
<keyword evidence="1" id="KW-1133">Transmembrane helix</keyword>
<dbReference type="EMBL" id="CP027541">
    <property type="protein sequence ID" value="AWT56191.1"/>
    <property type="molecule type" value="Genomic_DNA"/>
</dbReference>
<accession>A0A2U9PWK9</accession>
<reference evidence="3" key="2">
    <citation type="submission" date="2018-03" db="EMBL/GenBank/DDBJ databases">
        <authorList>
            <person name="Derbyshire K."/>
            <person name="Gray T.A."/>
            <person name="Champion M."/>
        </authorList>
    </citation>
    <scope>NUCLEOTIDE SEQUENCE [LARGE SCALE GENOMIC DNA]</scope>
    <source>
        <strain evidence="3">MKD8</strain>
    </source>
</reference>
<organism evidence="2 3">
    <name type="scientific">Mycolicibacterium smegmatis (strain MKD8)</name>
    <name type="common">Mycobacterium smegmatis</name>
    <dbReference type="NCBI Taxonomy" id="1214915"/>
    <lineage>
        <taxon>Bacteria</taxon>
        <taxon>Bacillati</taxon>
        <taxon>Actinomycetota</taxon>
        <taxon>Actinomycetes</taxon>
        <taxon>Mycobacteriales</taxon>
        <taxon>Mycobacteriaceae</taxon>
        <taxon>Mycolicibacterium</taxon>
    </lineage>
</organism>
<dbReference type="AlphaFoldDB" id="A0A2U9PWK9"/>
<keyword evidence="1" id="KW-0812">Transmembrane</keyword>
<keyword evidence="1" id="KW-0472">Membrane</keyword>
<evidence type="ECO:0000313" key="3">
    <source>
        <dbReference type="Proteomes" id="UP000011200"/>
    </source>
</evidence>
<evidence type="ECO:0000256" key="1">
    <source>
        <dbReference type="SAM" id="Phobius"/>
    </source>
</evidence>
<evidence type="ECO:0000313" key="2">
    <source>
        <dbReference type="EMBL" id="AWT56191.1"/>
    </source>
</evidence>
<gene>
    <name evidence="2" type="ORF">D806_052410</name>
</gene>
<feature type="transmembrane region" description="Helical" evidence="1">
    <location>
        <begin position="30"/>
        <end position="52"/>
    </location>
</feature>
<proteinExistence type="predicted"/>
<protein>
    <submittedName>
        <fullName evidence="2">Uncharacterized protein</fullName>
    </submittedName>
</protein>
<sequence length="74" mass="7751">MIVAGLIAALSTIPWDGQGCDDVLPAWHEYIAFLLAVQAIFTGLATLVWLLIASTPDDASPADPGDVTQPSISE</sequence>